<dbReference type="Gene3D" id="2.120.10.30">
    <property type="entry name" value="TolB, C-terminal domain"/>
    <property type="match status" value="1"/>
</dbReference>
<evidence type="ECO:0000256" key="2">
    <source>
        <dbReference type="PROSITE-ProRule" id="PRU00504"/>
    </source>
</evidence>
<dbReference type="SUPFAM" id="SSF101898">
    <property type="entry name" value="NHL repeat"/>
    <property type="match status" value="1"/>
</dbReference>
<keyword evidence="1" id="KW-0677">Repeat</keyword>
<dbReference type="Proteomes" id="UP001159405">
    <property type="component" value="Unassembled WGS sequence"/>
</dbReference>
<dbReference type="PANTHER" id="PTHR24104:SF25">
    <property type="entry name" value="PROTEIN LIN-41"/>
    <property type="match status" value="1"/>
</dbReference>
<dbReference type="InterPro" id="IPR001258">
    <property type="entry name" value="NHL_repeat"/>
</dbReference>
<dbReference type="PANTHER" id="PTHR24104">
    <property type="entry name" value="E3 UBIQUITIN-PROTEIN LIGASE NHLRC1-RELATED"/>
    <property type="match status" value="1"/>
</dbReference>
<dbReference type="PROSITE" id="PS51125">
    <property type="entry name" value="NHL"/>
    <property type="match status" value="1"/>
</dbReference>
<proteinExistence type="predicted"/>
<organism evidence="3 4">
    <name type="scientific">Porites lobata</name>
    <dbReference type="NCBI Taxonomy" id="104759"/>
    <lineage>
        <taxon>Eukaryota</taxon>
        <taxon>Metazoa</taxon>
        <taxon>Cnidaria</taxon>
        <taxon>Anthozoa</taxon>
        <taxon>Hexacorallia</taxon>
        <taxon>Scleractinia</taxon>
        <taxon>Fungiina</taxon>
        <taxon>Poritidae</taxon>
        <taxon>Porites</taxon>
    </lineage>
</organism>
<evidence type="ECO:0000313" key="4">
    <source>
        <dbReference type="Proteomes" id="UP001159405"/>
    </source>
</evidence>
<keyword evidence="4" id="KW-1185">Reference proteome</keyword>
<feature type="repeat" description="NHL" evidence="2">
    <location>
        <begin position="11"/>
        <end position="51"/>
    </location>
</feature>
<comment type="caution">
    <text evidence="3">The sequence shown here is derived from an EMBL/GenBank/DDBJ whole genome shotgun (WGS) entry which is preliminary data.</text>
</comment>
<reference evidence="3 4" key="1">
    <citation type="submission" date="2022-05" db="EMBL/GenBank/DDBJ databases">
        <authorList>
            <consortium name="Genoscope - CEA"/>
            <person name="William W."/>
        </authorList>
    </citation>
    <scope>NUCLEOTIDE SEQUENCE [LARGE SCALE GENOMIC DNA]</scope>
</reference>
<gene>
    <name evidence="3" type="ORF">PLOB_00037320</name>
</gene>
<name>A0ABN8P605_9CNID</name>
<dbReference type="InterPro" id="IPR011042">
    <property type="entry name" value="6-blade_b-propeller_TolB-like"/>
</dbReference>
<evidence type="ECO:0000256" key="1">
    <source>
        <dbReference type="ARBA" id="ARBA00022737"/>
    </source>
</evidence>
<accession>A0ABN8P605</accession>
<protein>
    <submittedName>
        <fullName evidence="3">Uncharacterized protein</fullName>
    </submittedName>
</protein>
<sequence length="296" mass="33644">MEHCCITPWLFGQEGEEEHKLKEPRGIASNTRRQFLIADDKDKTVKVFDSNGKFNFRFNPQTDDAERELHILDVATAGEDDKIFLLVILERPGAFEWESEVQVFNKTSDLQHKFPVRHGYRNRLTVSSGKILLLGDAVDVHEPSGEFVYSFGEGVFKRATAITATGDGRVIIVDDLHYRAYTFDVEGHQLGKFKVKYKRSSNEMDELTEGDHCYCIAYHPARDHFVLAGEDRGTNRLTLAIYTFSGEFVRRIQLDEKVRHFLLCGGECVFGITVTVEGHIAVAFTDKHNKGKVIVV</sequence>
<dbReference type="InterPro" id="IPR050952">
    <property type="entry name" value="TRIM-NHL_E3_ligases"/>
</dbReference>
<dbReference type="EMBL" id="CALNXK010000054">
    <property type="protein sequence ID" value="CAH3134331.1"/>
    <property type="molecule type" value="Genomic_DNA"/>
</dbReference>
<evidence type="ECO:0000313" key="3">
    <source>
        <dbReference type="EMBL" id="CAH3134331.1"/>
    </source>
</evidence>